<proteinExistence type="predicted"/>
<dbReference type="Pfam" id="PF07734">
    <property type="entry name" value="FBA_1"/>
    <property type="match status" value="1"/>
</dbReference>
<feature type="domain" description="F-box associated beta-propeller type 1" evidence="2">
    <location>
        <begin position="108"/>
        <end position="290"/>
    </location>
</feature>
<dbReference type="AlphaFoldDB" id="A0AAE1Y7J1"/>
<feature type="region of interest" description="Disordered" evidence="1">
    <location>
        <begin position="67"/>
        <end position="90"/>
    </location>
</feature>
<evidence type="ECO:0000313" key="3">
    <source>
        <dbReference type="EMBL" id="KAK4424528.1"/>
    </source>
</evidence>
<dbReference type="InterPro" id="IPR006527">
    <property type="entry name" value="F-box-assoc_dom_typ1"/>
</dbReference>
<evidence type="ECO:0000259" key="2">
    <source>
        <dbReference type="Pfam" id="PF07734"/>
    </source>
</evidence>
<reference evidence="3" key="1">
    <citation type="submission" date="2020-06" db="EMBL/GenBank/DDBJ databases">
        <authorList>
            <person name="Li T."/>
            <person name="Hu X."/>
            <person name="Zhang T."/>
            <person name="Song X."/>
            <person name="Zhang H."/>
            <person name="Dai N."/>
            <person name="Sheng W."/>
            <person name="Hou X."/>
            <person name="Wei L."/>
        </authorList>
    </citation>
    <scope>NUCLEOTIDE SEQUENCE</scope>
    <source>
        <strain evidence="3">3651</strain>
        <tissue evidence="3">Leaf</tissue>
    </source>
</reference>
<dbReference type="InterPro" id="IPR017451">
    <property type="entry name" value="F-box-assoc_interact_dom"/>
</dbReference>
<gene>
    <name evidence="3" type="ORF">Salat_1646200</name>
</gene>
<name>A0AAE1Y7J1_9LAMI</name>
<sequence>MCFVPVPRNRAQLVTKGSILLYHRITRCRESLLLVVLVSLAAGDESLGHSFQRLTSTVHSIPNYPRLRPDGSHDGAIKKGNGSDRGQRTLTGYTTGKLDKKLNAGRILFDTDTSRTAIYLCNPYIRRYRVIIHPITGVVGSSDPRNDSVTLGFGYYDETDDYKIIRMVALGDEHNDYLDLSFKYHKTAKHTKVEVYLSTTNSWKNVEVGRFPWSMFDVKSQLVFCDSVHWKAYYKDANENVMVVLAFHLGHEMFRQIKLPNYEIGGQDLIEYVGLYKENLSLFLFHQWIAFTRKIYLYFCSISGLSHPWQEHYCLLLLVGHERVWS</sequence>
<comment type="caution">
    <text evidence="3">The sequence shown here is derived from an EMBL/GenBank/DDBJ whole genome shotgun (WGS) entry which is preliminary data.</text>
</comment>
<accession>A0AAE1Y7J1</accession>
<dbReference type="NCBIfam" id="TIGR01640">
    <property type="entry name" value="F_box_assoc_1"/>
    <property type="match status" value="1"/>
</dbReference>
<evidence type="ECO:0000313" key="4">
    <source>
        <dbReference type="Proteomes" id="UP001293254"/>
    </source>
</evidence>
<feature type="compositionally biased region" description="Basic and acidic residues" evidence="1">
    <location>
        <begin position="67"/>
        <end position="87"/>
    </location>
</feature>
<dbReference type="EMBL" id="JACGWO010000006">
    <property type="protein sequence ID" value="KAK4424528.1"/>
    <property type="molecule type" value="Genomic_DNA"/>
</dbReference>
<dbReference type="Proteomes" id="UP001293254">
    <property type="component" value="Unassembled WGS sequence"/>
</dbReference>
<reference evidence="3" key="2">
    <citation type="journal article" date="2024" name="Plant">
        <title>Genomic evolution and insights into agronomic trait innovations of Sesamum species.</title>
        <authorList>
            <person name="Miao H."/>
            <person name="Wang L."/>
            <person name="Qu L."/>
            <person name="Liu H."/>
            <person name="Sun Y."/>
            <person name="Le M."/>
            <person name="Wang Q."/>
            <person name="Wei S."/>
            <person name="Zheng Y."/>
            <person name="Lin W."/>
            <person name="Duan Y."/>
            <person name="Cao H."/>
            <person name="Xiong S."/>
            <person name="Wang X."/>
            <person name="Wei L."/>
            <person name="Li C."/>
            <person name="Ma Q."/>
            <person name="Ju M."/>
            <person name="Zhao R."/>
            <person name="Li G."/>
            <person name="Mu C."/>
            <person name="Tian Q."/>
            <person name="Mei H."/>
            <person name="Zhang T."/>
            <person name="Gao T."/>
            <person name="Zhang H."/>
        </authorList>
    </citation>
    <scope>NUCLEOTIDE SEQUENCE</scope>
    <source>
        <strain evidence="3">3651</strain>
    </source>
</reference>
<dbReference type="InterPro" id="IPR050796">
    <property type="entry name" value="SCF_F-box_component"/>
</dbReference>
<dbReference type="PANTHER" id="PTHR31672">
    <property type="entry name" value="BNACNNG10540D PROTEIN"/>
    <property type="match status" value="1"/>
</dbReference>
<dbReference type="PANTHER" id="PTHR31672:SF13">
    <property type="entry name" value="F-BOX PROTEIN CPR30-LIKE"/>
    <property type="match status" value="1"/>
</dbReference>
<evidence type="ECO:0000256" key="1">
    <source>
        <dbReference type="SAM" id="MobiDB-lite"/>
    </source>
</evidence>
<organism evidence="3 4">
    <name type="scientific">Sesamum alatum</name>
    <dbReference type="NCBI Taxonomy" id="300844"/>
    <lineage>
        <taxon>Eukaryota</taxon>
        <taxon>Viridiplantae</taxon>
        <taxon>Streptophyta</taxon>
        <taxon>Embryophyta</taxon>
        <taxon>Tracheophyta</taxon>
        <taxon>Spermatophyta</taxon>
        <taxon>Magnoliopsida</taxon>
        <taxon>eudicotyledons</taxon>
        <taxon>Gunneridae</taxon>
        <taxon>Pentapetalae</taxon>
        <taxon>asterids</taxon>
        <taxon>lamiids</taxon>
        <taxon>Lamiales</taxon>
        <taxon>Pedaliaceae</taxon>
        <taxon>Sesamum</taxon>
    </lineage>
</organism>
<protein>
    <recommendedName>
        <fullName evidence="2">F-box associated beta-propeller type 1 domain-containing protein</fullName>
    </recommendedName>
</protein>
<keyword evidence="4" id="KW-1185">Reference proteome</keyword>